<dbReference type="SMART" id="SM00473">
    <property type="entry name" value="PAN_AP"/>
    <property type="match status" value="1"/>
</dbReference>
<dbReference type="CDD" id="cd14066">
    <property type="entry name" value="STKc_IRAK"/>
    <property type="match status" value="1"/>
</dbReference>
<dbReference type="InterPro" id="IPR000858">
    <property type="entry name" value="S_locus_glycoprot_dom"/>
</dbReference>
<dbReference type="GO" id="GO:0048544">
    <property type="term" value="P:recognition of pollen"/>
    <property type="evidence" value="ECO:0007669"/>
    <property type="project" value="InterPro"/>
</dbReference>
<comment type="similarity">
    <text evidence="17">Belongs to the protein kinase superfamily. Ser/Thr protein kinase family.</text>
</comment>
<evidence type="ECO:0000256" key="19">
    <source>
        <dbReference type="SAM" id="Phobius"/>
    </source>
</evidence>
<name>A0A2P5BW41_PARAD</name>
<dbReference type="FunFam" id="2.90.10.10:FF:000004">
    <property type="entry name" value="G-type lectin S-receptor-like serine/threonine-protein kinase"/>
    <property type="match status" value="1"/>
</dbReference>
<comment type="subcellular location">
    <subcellularLocation>
        <location evidence="1">Membrane</location>
        <topology evidence="1">Single-pass type I membrane protein</topology>
    </subcellularLocation>
</comment>
<keyword evidence="18" id="KW-0863">Zinc-finger</keyword>
<feature type="domain" description="Apple" evidence="23">
    <location>
        <begin position="340"/>
        <end position="421"/>
    </location>
</feature>
<dbReference type="OrthoDB" id="785331at2759"/>
<dbReference type="FunFam" id="3.50.4.10:FF:000002">
    <property type="entry name" value="G-type lectin S-receptor-like serine/threonine-protein kinase"/>
    <property type="match status" value="1"/>
</dbReference>
<feature type="transmembrane region" description="Helical" evidence="19">
    <location>
        <begin position="441"/>
        <end position="462"/>
    </location>
</feature>
<feature type="domain" description="Bulb-type lectin" evidence="22">
    <location>
        <begin position="24"/>
        <end position="146"/>
    </location>
</feature>
<keyword evidence="10 19" id="KW-1133">Transmembrane helix</keyword>
<keyword evidence="11 19" id="KW-0472">Membrane</keyword>
<feature type="domain" description="SWIM-type" evidence="24">
    <location>
        <begin position="362"/>
        <end position="407"/>
    </location>
</feature>
<evidence type="ECO:0000256" key="18">
    <source>
        <dbReference type="PROSITE-ProRule" id="PRU00325"/>
    </source>
</evidence>
<feature type="domain" description="Protein kinase" evidence="21">
    <location>
        <begin position="511"/>
        <end position="787"/>
    </location>
</feature>
<dbReference type="SUPFAM" id="SSF51110">
    <property type="entry name" value="alpha-D-mannose-specific plant lectins"/>
    <property type="match status" value="1"/>
</dbReference>
<dbReference type="InterPro" id="IPR007527">
    <property type="entry name" value="Znf_SWIM"/>
</dbReference>
<feature type="chain" id="PRO_5015154235" description="Receptor-like serine/threonine-protein kinase" evidence="20">
    <location>
        <begin position="24"/>
        <end position="830"/>
    </location>
</feature>
<evidence type="ECO:0000256" key="6">
    <source>
        <dbReference type="ARBA" id="ARBA00022729"/>
    </source>
</evidence>
<keyword evidence="6 20" id="KW-0732">Signal</keyword>
<protein>
    <recommendedName>
        <fullName evidence="17">Receptor-like serine/threonine-protein kinase</fullName>
        <ecNumber evidence="17">2.7.11.1</ecNumber>
    </recommendedName>
</protein>
<dbReference type="PROSITE" id="PS00108">
    <property type="entry name" value="PROTEIN_KINASE_ST"/>
    <property type="match status" value="1"/>
</dbReference>
<evidence type="ECO:0000256" key="14">
    <source>
        <dbReference type="ARBA" id="ARBA00023180"/>
    </source>
</evidence>
<dbReference type="Pfam" id="PF11883">
    <property type="entry name" value="DUF3403"/>
    <property type="match status" value="1"/>
</dbReference>
<reference evidence="26" key="1">
    <citation type="submission" date="2016-06" db="EMBL/GenBank/DDBJ databases">
        <title>Parallel loss of symbiosis genes in relatives of nitrogen-fixing non-legume Parasponia.</title>
        <authorList>
            <person name="Van Velzen R."/>
            <person name="Holmer R."/>
            <person name="Bu F."/>
            <person name="Rutten L."/>
            <person name="Van Zeijl A."/>
            <person name="Liu W."/>
            <person name="Santuari L."/>
            <person name="Cao Q."/>
            <person name="Sharma T."/>
            <person name="Shen D."/>
            <person name="Roswanjaya Y."/>
            <person name="Wardhani T."/>
            <person name="Kalhor M.S."/>
            <person name="Jansen J."/>
            <person name="Van den Hoogen J."/>
            <person name="Gungor B."/>
            <person name="Hartog M."/>
            <person name="Hontelez J."/>
            <person name="Verver J."/>
            <person name="Yang W.-C."/>
            <person name="Schijlen E."/>
            <person name="Repin R."/>
            <person name="Schilthuizen M."/>
            <person name="Schranz E."/>
            <person name="Heidstra R."/>
            <person name="Miyata K."/>
            <person name="Fedorova E."/>
            <person name="Kohlen W."/>
            <person name="Bisseling T."/>
            <person name="Smit S."/>
            <person name="Geurts R."/>
        </authorList>
    </citation>
    <scope>NUCLEOTIDE SEQUENCE [LARGE SCALE GENOMIC DNA]</scope>
    <source>
        <strain evidence="26">cv. WU1-14</strain>
    </source>
</reference>
<evidence type="ECO:0000259" key="22">
    <source>
        <dbReference type="PROSITE" id="PS50927"/>
    </source>
</evidence>
<evidence type="ECO:0000256" key="15">
    <source>
        <dbReference type="ARBA" id="ARBA00047899"/>
    </source>
</evidence>
<dbReference type="CDD" id="cd00028">
    <property type="entry name" value="B_lectin"/>
    <property type="match status" value="1"/>
</dbReference>
<evidence type="ECO:0000256" key="12">
    <source>
        <dbReference type="ARBA" id="ARBA00023157"/>
    </source>
</evidence>
<keyword evidence="7 17" id="KW-0547">Nucleotide-binding</keyword>
<dbReference type="InterPro" id="IPR024171">
    <property type="entry name" value="SRK-like_kinase"/>
</dbReference>
<keyword evidence="13 25" id="KW-0675">Receptor</keyword>
<dbReference type="PIRSF" id="PIRSF000641">
    <property type="entry name" value="SRK"/>
    <property type="match status" value="1"/>
</dbReference>
<keyword evidence="9 17" id="KW-0067">ATP-binding</keyword>
<evidence type="ECO:0000256" key="7">
    <source>
        <dbReference type="ARBA" id="ARBA00022741"/>
    </source>
</evidence>
<feature type="signal peptide" evidence="20">
    <location>
        <begin position="1"/>
        <end position="23"/>
    </location>
</feature>
<dbReference type="GO" id="GO:0106310">
    <property type="term" value="F:protein serine kinase activity"/>
    <property type="evidence" value="ECO:0007669"/>
    <property type="project" value="RHEA"/>
</dbReference>
<dbReference type="Proteomes" id="UP000237105">
    <property type="component" value="Unassembled WGS sequence"/>
</dbReference>
<keyword evidence="5 19" id="KW-0812">Transmembrane</keyword>
<dbReference type="InterPro" id="IPR000719">
    <property type="entry name" value="Prot_kinase_dom"/>
</dbReference>
<dbReference type="FunFam" id="3.30.200.20:FF:000195">
    <property type="entry name" value="G-type lectin S-receptor-like serine/threonine-protein kinase"/>
    <property type="match status" value="1"/>
</dbReference>
<gene>
    <name evidence="25" type="ORF">PanWU01x14_205530</name>
</gene>
<evidence type="ECO:0000256" key="13">
    <source>
        <dbReference type="ARBA" id="ARBA00023170"/>
    </source>
</evidence>
<dbReference type="Gene3D" id="2.90.10.10">
    <property type="entry name" value="Bulb-type lectin domain"/>
    <property type="match status" value="1"/>
</dbReference>
<dbReference type="InterPro" id="IPR021820">
    <property type="entry name" value="S-locus_recpt_kinase_C"/>
</dbReference>
<keyword evidence="18" id="KW-0862">Zinc</keyword>
<evidence type="ECO:0000256" key="11">
    <source>
        <dbReference type="ARBA" id="ARBA00023136"/>
    </source>
</evidence>
<dbReference type="PANTHER" id="PTHR32444">
    <property type="entry name" value="BULB-TYPE LECTIN DOMAIN-CONTAINING PROTEIN"/>
    <property type="match status" value="1"/>
</dbReference>
<comment type="catalytic activity">
    <reaction evidence="16 17">
        <text>L-seryl-[protein] + ATP = O-phospho-L-seryl-[protein] + ADP + H(+)</text>
        <dbReference type="Rhea" id="RHEA:17989"/>
        <dbReference type="Rhea" id="RHEA-COMP:9863"/>
        <dbReference type="Rhea" id="RHEA-COMP:11604"/>
        <dbReference type="ChEBI" id="CHEBI:15378"/>
        <dbReference type="ChEBI" id="CHEBI:29999"/>
        <dbReference type="ChEBI" id="CHEBI:30616"/>
        <dbReference type="ChEBI" id="CHEBI:83421"/>
        <dbReference type="ChEBI" id="CHEBI:456216"/>
        <dbReference type="EC" id="2.7.11.1"/>
    </reaction>
</comment>
<dbReference type="SUPFAM" id="SSF56112">
    <property type="entry name" value="Protein kinase-like (PK-like)"/>
    <property type="match status" value="1"/>
</dbReference>
<dbReference type="InterPro" id="IPR011009">
    <property type="entry name" value="Kinase-like_dom_sf"/>
</dbReference>
<evidence type="ECO:0000259" key="24">
    <source>
        <dbReference type="PROSITE" id="PS50966"/>
    </source>
</evidence>
<evidence type="ECO:0000313" key="26">
    <source>
        <dbReference type="Proteomes" id="UP000237105"/>
    </source>
</evidence>
<dbReference type="GO" id="GO:0008270">
    <property type="term" value="F:zinc ion binding"/>
    <property type="evidence" value="ECO:0007669"/>
    <property type="project" value="UniProtKB-KW"/>
</dbReference>
<comment type="caution">
    <text evidence="25">The sequence shown here is derived from an EMBL/GenBank/DDBJ whole genome shotgun (WGS) entry which is preliminary data.</text>
</comment>
<evidence type="ECO:0000256" key="17">
    <source>
        <dbReference type="PIRNR" id="PIRNR000641"/>
    </source>
</evidence>
<dbReference type="PROSITE" id="PS50948">
    <property type="entry name" value="PAN"/>
    <property type="match status" value="1"/>
</dbReference>
<dbReference type="GO" id="GO:0005524">
    <property type="term" value="F:ATP binding"/>
    <property type="evidence" value="ECO:0007669"/>
    <property type="project" value="UniProtKB-KW"/>
</dbReference>
<dbReference type="PROSITE" id="PS50927">
    <property type="entry name" value="BULB_LECTIN"/>
    <property type="match status" value="1"/>
</dbReference>
<keyword evidence="4 17" id="KW-0808">Transferase</keyword>
<dbReference type="Gene3D" id="3.50.4.10">
    <property type="entry name" value="Hepatocyte Growth Factor"/>
    <property type="match status" value="1"/>
</dbReference>
<dbReference type="InterPro" id="IPR008271">
    <property type="entry name" value="Ser/Thr_kinase_AS"/>
</dbReference>
<dbReference type="AlphaFoldDB" id="A0A2P5BW41"/>
<dbReference type="InterPro" id="IPR001245">
    <property type="entry name" value="Ser-Thr/Tyr_kinase_cat_dom"/>
</dbReference>
<dbReference type="SMART" id="SM00108">
    <property type="entry name" value="B_lectin"/>
    <property type="match status" value="1"/>
</dbReference>
<dbReference type="CDD" id="cd01098">
    <property type="entry name" value="PAN_AP_plant"/>
    <property type="match status" value="1"/>
</dbReference>
<keyword evidence="26" id="KW-1185">Reference proteome</keyword>
<proteinExistence type="inferred from homology"/>
<evidence type="ECO:0000256" key="1">
    <source>
        <dbReference type="ARBA" id="ARBA00004479"/>
    </source>
</evidence>
<evidence type="ECO:0000256" key="4">
    <source>
        <dbReference type="ARBA" id="ARBA00022679"/>
    </source>
</evidence>
<evidence type="ECO:0000256" key="3">
    <source>
        <dbReference type="ARBA" id="ARBA00022553"/>
    </source>
</evidence>
<evidence type="ECO:0000256" key="16">
    <source>
        <dbReference type="ARBA" id="ARBA00048679"/>
    </source>
</evidence>
<keyword evidence="12" id="KW-1015">Disulfide bond</keyword>
<evidence type="ECO:0000256" key="2">
    <source>
        <dbReference type="ARBA" id="ARBA00022527"/>
    </source>
</evidence>
<keyword evidence="3" id="KW-0597">Phosphoprotein</keyword>
<dbReference type="Gene3D" id="3.30.200.20">
    <property type="entry name" value="Phosphorylase Kinase, domain 1"/>
    <property type="match status" value="1"/>
</dbReference>
<evidence type="ECO:0000256" key="10">
    <source>
        <dbReference type="ARBA" id="ARBA00022989"/>
    </source>
</evidence>
<evidence type="ECO:0000256" key="5">
    <source>
        <dbReference type="ARBA" id="ARBA00022692"/>
    </source>
</evidence>
<evidence type="ECO:0000259" key="23">
    <source>
        <dbReference type="PROSITE" id="PS50948"/>
    </source>
</evidence>
<dbReference type="CDD" id="cd00054">
    <property type="entry name" value="EGF_CA"/>
    <property type="match status" value="1"/>
</dbReference>
<sequence>MESIVMLVLVCSLLSSIFTISKGLDKISVTQSLKDGQTIVSAGGSFELGFFSLGNSMNRYLGIWYKKITDGTVVWVANQDIPLNDTHGLLQLSGQGILSIFNDATNTTIWSSNSSKRETKAVAQLLDSGNLVVRNQDDYEPENYIWQSFDYPGNTLLPGMKYGVDLATGLNRGLTSWKSDDDPSRGDNTNILDPNGVPQFFLRKGSVIKFRSGPWNGLRFSGMPNLKPNPIYTYEFVCNETEIYYTYKLVSSSVVSRLVLSLNGHLQRFTWIDRTKGWNLYLSAQMDDCDRYATCGPYGTCNINNSPACGCLEGFVPKSPEDWDSGDWSHGCKRKTPLNCKYGEGFRLYSGIKLPDTSLSWYNVTMNLKECEQECLKNCSCTAYSNLDIRDGGSGCIHWFKELIDIRQYADSGQDIYIRVAASELAAAYKSSKGKRLIRTIVLPVGALGVALISLYFLWHIWKKRQTRQPVKREGNVVHNREQDFTDESYHEDLDLPLFGFDVIAEATNNFSDDNKLGQGGFGPVYMGKLKDGQEIAVKRLSKNSRQGLDEFKNEVFCIAKLQHRNLVRLLGCSIEAEERMLIYEYMPNKSLNFFIFDEKQSILLDWPKRFQIINGIARGLLYLHEDSRLRIVHRDLKASNVLLDHDMNPKISDFGMARGFGGDETEANTKRVVGTYGYMSPEYTIDGIFSLKSDVFSFGVLALEIISGKKNRGFRHANHKLNLLGHAWMLHQEGKALELISDRLLKDSYNIPQMLRSIHVALLCVQSSPEDRPSMSNVVLMLSSYVALPQPKEPGFFTERNLIYSDTSTTKLEKSTTINRLTITMLEAR</sequence>
<evidence type="ECO:0000313" key="25">
    <source>
        <dbReference type="EMBL" id="PON53017.1"/>
    </source>
</evidence>
<dbReference type="FunFam" id="1.10.510.10:FF:000060">
    <property type="entry name" value="G-type lectin S-receptor-like serine/threonine-protein kinase"/>
    <property type="match status" value="1"/>
</dbReference>
<dbReference type="EMBL" id="JXTB01000212">
    <property type="protein sequence ID" value="PON53017.1"/>
    <property type="molecule type" value="Genomic_DNA"/>
</dbReference>
<keyword evidence="18" id="KW-0479">Metal-binding</keyword>
<evidence type="ECO:0000256" key="20">
    <source>
        <dbReference type="SAM" id="SignalP"/>
    </source>
</evidence>
<accession>A0A2P5BW41</accession>
<keyword evidence="14" id="KW-0325">Glycoprotein</keyword>
<dbReference type="Pfam" id="PF00954">
    <property type="entry name" value="S_locus_glycop"/>
    <property type="match status" value="1"/>
</dbReference>
<evidence type="ECO:0000256" key="8">
    <source>
        <dbReference type="ARBA" id="ARBA00022777"/>
    </source>
</evidence>
<evidence type="ECO:0000259" key="21">
    <source>
        <dbReference type="PROSITE" id="PS50011"/>
    </source>
</evidence>
<keyword evidence="2 17" id="KW-0723">Serine/threonine-protein kinase</keyword>
<dbReference type="PROSITE" id="PS50966">
    <property type="entry name" value="ZF_SWIM"/>
    <property type="match status" value="1"/>
</dbReference>
<dbReference type="Pfam" id="PF01453">
    <property type="entry name" value="B_lectin"/>
    <property type="match status" value="1"/>
</dbReference>
<dbReference type="InterPro" id="IPR001480">
    <property type="entry name" value="Bulb-type_lectin_dom"/>
</dbReference>
<dbReference type="GO" id="GO:0016020">
    <property type="term" value="C:membrane"/>
    <property type="evidence" value="ECO:0007669"/>
    <property type="project" value="UniProtKB-SubCell"/>
</dbReference>
<dbReference type="Pfam" id="PF08276">
    <property type="entry name" value="PAN_2"/>
    <property type="match status" value="1"/>
</dbReference>
<evidence type="ECO:0000256" key="9">
    <source>
        <dbReference type="ARBA" id="ARBA00022840"/>
    </source>
</evidence>
<dbReference type="PANTHER" id="PTHR32444:SF98">
    <property type="entry name" value="RECEPTOR-LIKE SERINE_THREONINE-PROTEIN KINASE"/>
    <property type="match status" value="1"/>
</dbReference>
<comment type="catalytic activity">
    <reaction evidence="15 17">
        <text>L-threonyl-[protein] + ATP = O-phospho-L-threonyl-[protein] + ADP + H(+)</text>
        <dbReference type="Rhea" id="RHEA:46608"/>
        <dbReference type="Rhea" id="RHEA-COMP:11060"/>
        <dbReference type="Rhea" id="RHEA-COMP:11605"/>
        <dbReference type="ChEBI" id="CHEBI:15378"/>
        <dbReference type="ChEBI" id="CHEBI:30013"/>
        <dbReference type="ChEBI" id="CHEBI:30616"/>
        <dbReference type="ChEBI" id="CHEBI:61977"/>
        <dbReference type="ChEBI" id="CHEBI:456216"/>
        <dbReference type="EC" id="2.7.11.1"/>
    </reaction>
</comment>
<dbReference type="SMART" id="SM00220">
    <property type="entry name" value="S_TKc"/>
    <property type="match status" value="1"/>
</dbReference>
<dbReference type="InterPro" id="IPR036426">
    <property type="entry name" value="Bulb-type_lectin_dom_sf"/>
</dbReference>
<dbReference type="PROSITE" id="PS50011">
    <property type="entry name" value="PROTEIN_KINASE_DOM"/>
    <property type="match status" value="1"/>
</dbReference>
<dbReference type="GO" id="GO:0004674">
    <property type="term" value="F:protein serine/threonine kinase activity"/>
    <property type="evidence" value="ECO:0007669"/>
    <property type="project" value="UniProtKB-KW"/>
</dbReference>
<dbReference type="Gene3D" id="1.10.510.10">
    <property type="entry name" value="Transferase(Phosphotransferase) domain 1"/>
    <property type="match status" value="1"/>
</dbReference>
<dbReference type="EC" id="2.7.11.1" evidence="17"/>
<keyword evidence="8 17" id="KW-0418">Kinase</keyword>
<dbReference type="Pfam" id="PF07714">
    <property type="entry name" value="PK_Tyr_Ser-Thr"/>
    <property type="match status" value="1"/>
</dbReference>
<organism evidence="25 26">
    <name type="scientific">Parasponia andersonii</name>
    <name type="common">Sponia andersonii</name>
    <dbReference type="NCBI Taxonomy" id="3476"/>
    <lineage>
        <taxon>Eukaryota</taxon>
        <taxon>Viridiplantae</taxon>
        <taxon>Streptophyta</taxon>
        <taxon>Embryophyta</taxon>
        <taxon>Tracheophyta</taxon>
        <taxon>Spermatophyta</taxon>
        <taxon>Magnoliopsida</taxon>
        <taxon>eudicotyledons</taxon>
        <taxon>Gunneridae</taxon>
        <taxon>Pentapetalae</taxon>
        <taxon>rosids</taxon>
        <taxon>fabids</taxon>
        <taxon>Rosales</taxon>
        <taxon>Cannabaceae</taxon>
        <taxon>Parasponia</taxon>
    </lineage>
</organism>
<dbReference type="InterPro" id="IPR003609">
    <property type="entry name" value="Pan_app"/>
</dbReference>